<proteinExistence type="predicted"/>
<feature type="domain" description="DUF4935" evidence="2">
    <location>
        <begin position="4"/>
        <end position="205"/>
    </location>
</feature>
<dbReference type="AlphaFoldDB" id="A0A327QFL7"/>
<organism evidence="3 4">
    <name type="scientific">Chitinophaga skermanii</name>
    <dbReference type="NCBI Taxonomy" id="331697"/>
    <lineage>
        <taxon>Bacteria</taxon>
        <taxon>Pseudomonadati</taxon>
        <taxon>Bacteroidota</taxon>
        <taxon>Chitinophagia</taxon>
        <taxon>Chitinophagales</taxon>
        <taxon>Chitinophagaceae</taxon>
        <taxon>Chitinophaga</taxon>
    </lineage>
</organism>
<evidence type="ECO:0000313" key="4">
    <source>
        <dbReference type="Proteomes" id="UP000249547"/>
    </source>
</evidence>
<evidence type="ECO:0000259" key="2">
    <source>
        <dbReference type="Pfam" id="PF16289"/>
    </source>
</evidence>
<accession>A0A327QFL7</accession>
<protein>
    <recommendedName>
        <fullName evidence="2">DUF4935 domain-containing protein</fullName>
    </recommendedName>
</protein>
<name>A0A327QFL7_9BACT</name>
<sequence>MVNLILDTNIWLYLANGFDSRSNKLGNLHFELLNEISTLVDQGKIRVFTNDIIIKEWKRNKFATLEKVKNLENFLDNSKMQMKIMREKLGEEGKSKADDIIKELEKSIEDEIKENKSHIDAVENFLLNNTTNIPIKESTRAKVTHIAEEKKAPFHNKSNSFADAVIFMSACEHFQWQIEMQDEYDMVPYFGMERTIFVTNNSDDFCEKKGTSKIHPDLAQYCVPAKIEVELNLAKALNLSQSTILKIEEEMKLQNSKEPCLAECAFSEYGAYVIYNRKFIIENEGYEKHHFNPSQTQLEFGNDYILDQQKIEEAYYRGNSVFEFGYCSHCSSMHVRCCCGDEHIVDNYNIECKCGNVILVENDKIIGILN</sequence>
<dbReference type="RefSeq" id="WP_111599591.1">
    <property type="nucleotide sequence ID" value="NZ_QLLL01000008.1"/>
</dbReference>
<keyword evidence="1" id="KW-0175">Coiled coil</keyword>
<dbReference type="InterPro" id="IPR032557">
    <property type="entry name" value="DUF4935"/>
</dbReference>
<keyword evidence="4" id="KW-1185">Reference proteome</keyword>
<dbReference type="Proteomes" id="UP000249547">
    <property type="component" value="Unassembled WGS sequence"/>
</dbReference>
<feature type="coiled-coil region" evidence="1">
    <location>
        <begin position="68"/>
        <end position="121"/>
    </location>
</feature>
<dbReference type="OrthoDB" id="7010539at2"/>
<comment type="caution">
    <text evidence="3">The sequence shown here is derived from an EMBL/GenBank/DDBJ whole genome shotgun (WGS) entry which is preliminary data.</text>
</comment>
<reference evidence="3 4" key="1">
    <citation type="submission" date="2018-06" db="EMBL/GenBank/DDBJ databases">
        <title>Genomic Encyclopedia of Archaeal and Bacterial Type Strains, Phase II (KMG-II): from individual species to whole genera.</title>
        <authorList>
            <person name="Goeker M."/>
        </authorList>
    </citation>
    <scope>NUCLEOTIDE SEQUENCE [LARGE SCALE GENOMIC DNA]</scope>
    <source>
        <strain evidence="3 4">DSM 23857</strain>
    </source>
</reference>
<evidence type="ECO:0000256" key="1">
    <source>
        <dbReference type="SAM" id="Coils"/>
    </source>
</evidence>
<evidence type="ECO:0000313" key="3">
    <source>
        <dbReference type="EMBL" id="RAJ00477.1"/>
    </source>
</evidence>
<gene>
    <name evidence="3" type="ORF">LX64_04183</name>
</gene>
<dbReference type="EMBL" id="QLLL01000008">
    <property type="protein sequence ID" value="RAJ00477.1"/>
    <property type="molecule type" value="Genomic_DNA"/>
</dbReference>
<dbReference type="Pfam" id="PF16289">
    <property type="entry name" value="PIN_12"/>
    <property type="match status" value="1"/>
</dbReference>